<feature type="chain" id="PRO_5036308757" evidence="1">
    <location>
        <begin position="25"/>
        <end position="253"/>
    </location>
</feature>
<proteinExistence type="predicted"/>
<dbReference type="EMBL" id="CAJFCV020000003">
    <property type="protein sequence ID" value="CAG9106142.1"/>
    <property type="molecule type" value="Genomic_DNA"/>
</dbReference>
<evidence type="ECO:0000313" key="3">
    <source>
        <dbReference type="Proteomes" id="UP000095284"/>
    </source>
</evidence>
<evidence type="ECO:0000256" key="1">
    <source>
        <dbReference type="SAM" id="SignalP"/>
    </source>
</evidence>
<reference evidence="2" key="2">
    <citation type="submission" date="2020-09" db="EMBL/GenBank/DDBJ databases">
        <authorList>
            <person name="Kikuchi T."/>
        </authorList>
    </citation>
    <scope>NUCLEOTIDE SEQUENCE</scope>
    <source>
        <strain evidence="2">Ka4C1</strain>
    </source>
</reference>
<name>A0A1I7SAW7_BURXY</name>
<dbReference type="Proteomes" id="UP000659654">
    <property type="component" value="Unassembled WGS sequence"/>
</dbReference>
<accession>A0A1I7SAW7</accession>
<sequence>MRSQHLSGLFLTWAIYLYFRFVLETSNQFEHNQSRRTAVKKEKGHIFVALIEPQWASRKAVNTSLFTWLKGIDHEIFTHKNLDWTEHNKVEIPNNMRKGVSEARWLSSYLSVMHNTYNWYILTRTSSFILMENLASHLEKMPMDSAAFAVVENPINSTFHMMIANKIGLTMLAKSRIFQNCWDRQIRRCLDKVGKGVMYNIDRDESGNKSFFIETNTTSNFETFKHVSKKAHSFHNLQEHELRWFQVMIYGLQ</sequence>
<dbReference type="WBParaSite" id="BXY_1016400.1">
    <property type="protein sequence ID" value="BXY_1016400.1"/>
    <property type="gene ID" value="BXY_1016400"/>
</dbReference>
<dbReference type="Proteomes" id="UP000582659">
    <property type="component" value="Unassembled WGS sequence"/>
</dbReference>
<gene>
    <name evidence="2" type="ORF">BXYJ_LOCUS6067</name>
</gene>
<feature type="signal peptide" evidence="1">
    <location>
        <begin position="1"/>
        <end position="24"/>
    </location>
</feature>
<dbReference type="OrthoDB" id="10489323at2759"/>
<keyword evidence="4" id="KW-1185">Reference proteome</keyword>
<reference evidence="5" key="1">
    <citation type="submission" date="2016-11" db="UniProtKB">
        <authorList>
            <consortium name="WormBaseParasite"/>
        </authorList>
    </citation>
    <scope>IDENTIFICATION</scope>
</reference>
<protein>
    <submittedName>
        <fullName evidence="2">(pine wood nematode) hypothetical protein</fullName>
    </submittedName>
</protein>
<dbReference type="SMR" id="A0A1I7SAW7"/>
<dbReference type="EMBL" id="CAJFDI010000003">
    <property type="protein sequence ID" value="CAD5220215.1"/>
    <property type="molecule type" value="Genomic_DNA"/>
</dbReference>
<organism evidence="3 5">
    <name type="scientific">Bursaphelenchus xylophilus</name>
    <name type="common">Pinewood nematode worm</name>
    <name type="synonym">Aphelenchoides xylophilus</name>
    <dbReference type="NCBI Taxonomy" id="6326"/>
    <lineage>
        <taxon>Eukaryota</taxon>
        <taxon>Metazoa</taxon>
        <taxon>Ecdysozoa</taxon>
        <taxon>Nematoda</taxon>
        <taxon>Chromadorea</taxon>
        <taxon>Rhabditida</taxon>
        <taxon>Tylenchina</taxon>
        <taxon>Tylenchomorpha</taxon>
        <taxon>Aphelenchoidea</taxon>
        <taxon>Aphelenchoididae</taxon>
        <taxon>Bursaphelenchus</taxon>
    </lineage>
</organism>
<dbReference type="Proteomes" id="UP000095284">
    <property type="component" value="Unplaced"/>
</dbReference>
<evidence type="ECO:0000313" key="4">
    <source>
        <dbReference type="Proteomes" id="UP000659654"/>
    </source>
</evidence>
<evidence type="ECO:0000313" key="2">
    <source>
        <dbReference type="EMBL" id="CAD5220215.1"/>
    </source>
</evidence>
<evidence type="ECO:0000313" key="5">
    <source>
        <dbReference type="WBParaSite" id="BXY_1016400.1"/>
    </source>
</evidence>
<keyword evidence="1" id="KW-0732">Signal</keyword>
<dbReference type="AlphaFoldDB" id="A0A1I7SAW7"/>